<evidence type="ECO:0000313" key="9">
    <source>
        <dbReference type="Proteomes" id="UP000507470"/>
    </source>
</evidence>
<dbReference type="FunFam" id="3.40.50.300:FF:002997">
    <property type="entry name" value="Sulfotransferase"/>
    <property type="match status" value="1"/>
</dbReference>
<protein>
    <submittedName>
        <fullName evidence="8">HS3ST3</fullName>
        <ecNumber evidence="8">2.8.2.30</ecNumber>
    </submittedName>
</protein>
<dbReference type="EC" id="2.8.2.30" evidence="8"/>
<dbReference type="Proteomes" id="UP000507470">
    <property type="component" value="Unassembled WGS sequence"/>
</dbReference>
<feature type="transmembrane region" description="Helical" evidence="6">
    <location>
        <begin position="60"/>
        <end position="79"/>
    </location>
</feature>
<evidence type="ECO:0000313" key="8">
    <source>
        <dbReference type="EMBL" id="CAC5419453.1"/>
    </source>
</evidence>
<proteinExistence type="predicted"/>
<feature type="binding site" evidence="4">
    <location>
        <position position="288"/>
    </location>
    <ligand>
        <name>3'-phosphoadenylyl sulfate</name>
        <dbReference type="ChEBI" id="CHEBI:58339"/>
    </ligand>
</feature>
<dbReference type="EMBL" id="CACVKT020009032">
    <property type="protein sequence ID" value="CAC5419453.1"/>
    <property type="molecule type" value="Genomic_DNA"/>
</dbReference>
<keyword evidence="2" id="KW-0325">Glycoprotein</keyword>
<feature type="binding site" evidence="4">
    <location>
        <begin position="199"/>
        <end position="203"/>
    </location>
    <ligand>
        <name>3'-phosphoadenylyl sulfate</name>
        <dbReference type="ChEBI" id="CHEBI:58339"/>
    </ligand>
</feature>
<dbReference type="Pfam" id="PF00685">
    <property type="entry name" value="Sulfotransfer_1"/>
    <property type="match status" value="1"/>
</dbReference>
<feature type="active site" description="For sulfotransferase activity" evidence="3">
    <location>
        <position position="199"/>
    </location>
</feature>
<evidence type="ECO:0000256" key="1">
    <source>
        <dbReference type="ARBA" id="ARBA00022679"/>
    </source>
</evidence>
<reference evidence="8 9" key="1">
    <citation type="submission" date="2020-06" db="EMBL/GenBank/DDBJ databases">
        <authorList>
            <person name="Li R."/>
            <person name="Bekaert M."/>
        </authorList>
    </citation>
    <scope>NUCLEOTIDE SEQUENCE [LARGE SCALE GENOMIC DNA]</scope>
    <source>
        <strain evidence="9">wild</strain>
    </source>
</reference>
<dbReference type="PANTHER" id="PTHR10605">
    <property type="entry name" value="HEPARAN SULFATE SULFOTRANSFERASE"/>
    <property type="match status" value="1"/>
</dbReference>
<feature type="domain" description="Sulfotransferase" evidence="7">
    <location>
        <begin position="190"/>
        <end position="428"/>
    </location>
</feature>
<evidence type="ECO:0000256" key="3">
    <source>
        <dbReference type="PIRSR" id="PIRSR637359-1"/>
    </source>
</evidence>
<evidence type="ECO:0000256" key="6">
    <source>
        <dbReference type="SAM" id="Phobius"/>
    </source>
</evidence>
<accession>A0A6J8EHM3</accession>
<keyword evidence="6" id="KW-0812">Transmembrane</keyword>
<dbReference type="InterPro" id="IPR027417">
    <property type="entry name" value="P-loop_NTPase"/>
</dbReference>
<dbReference type="InterPro" id="IPR037359">
    <property type="entry name" value="NST/OST"/>
</dbReference>
<dbReference type="Gene3D" id="3.40.50.300">
    <property type="entry name" value="P-loop containing nucleotide triphosphate hydrolases"/>
    <property type="match status" value="1"/>
</dbReference>
<dbReference type="GO" id="GO:0008467">
    <property type="term" value="F:[heparan sulfate]-glucosamine 3-sulfotransferase activity"/>
    <property type="evidence" value="ECO:0007669"/>
    <property type="project" value="UniProtKB-EC"/>
</dbReference>
<gene>
    <name evidence="8" type="ORF">MCOR_51792</name>
</gene>
<feature type="disulfide bond" evidence="5">
    <location>
        <begin position="388"/>
        <end position="399"/>
    </location>
</feature>
<evidence type="ECO:0000256" key="4">
    <source>
        <dbReference type="PIRSR" id="PIRSR637359-2"/>
    </source>
</evidence>
<dbReference type="SUPFAM" id="SSF52540">
    <property type="entry name" value="P-loop containing nucleoside triphosphate hydrolases"/>
    <property type="match status" value="1"/>
</dbReference>
<name>A0A6J8EHM3_MYTCO</name>
<keyword evidence="6" id="KW-1133">Transmembrane helix</keyword>
<evidence type="ECO:0000256" key="2">
    <source>
        <dbReference type="ARBA" id="ARBA00023180"/>
    </source>
</evidence>
<feature type="binding site" evidence="4">
    <location>
        <position position="280"/>
    </location>
    <ligand>
        <name>3'-phosphoadenylyl sulfate</name>
        <dbReference type="ChEBI" id="CHEBI:58339"/>
    </ligand>
</feature>
<keyword evidence="6" id="KW-0472">Membrane</keyword>
<evidence type="ECO:0000259" key="7">
    <source>
        <dbReference type="Pfam" id="PF00685"/>
    </source>
</evidence>
<dbReference type="AlphaFoldDB" id="A0A6J8EHM3"/>
<organism evidence="8 9">
    <name type="scientific">Mytilus coruscus</name>
    <name type="common">Sea mussel</name>
    <dbReference type="NCBI Taxonomy" id="42192"/>
    <lineage>
        <taxon>Eukaryota</taxon>
        <taxon>Metazoa</taxon>
        <taxon>Spiralia</taxon>
        <taxon>Lophotrochozoa</taxon>
        <taxon>Mollusca</taxon>
        <taxon>Bivalvia</taxon>
        <taxon>Autobranchia</taxon>
        <taxon>Pteriomorphia</taxon>
        <taxon>Mytilida</taxon>
        <taxon>Mytiloidea</taxon>
        <taxon>Mytilidae</taxon>
        <taxon>Mytilinae</taxon>
        <taxon>Mytilus</taxon>
    </lineage>
</organism>
<feature type="binding site" evidence="4">
    <location>
        <begin position="404"/>
        <end position="408"/>
    </location>
    <ligand>
        <name>3'-phosphoadenylyl sulfate</name>
        <dbReference type="ChEBI" id="CHEBI:58339"/>
    </ligand>
</feature>
<sequence>MRICKVSARECKASERECKASARECKTSERECKASARECKASAREFKARLIFRNFRKIKLYFGLCLLFCAIFVLSGYFGETRLSKDSLLSYSNALEPGTLQDFHNRRHNRNLQFLYSQELLTGNKKVDLKAKKNKDIFISPRRFTHKNDFLNEDVSFNENKLNTGGNKATDYTNLNSDERKNRYLTKRLPHAIIIGVKKGGTRALLEFLRAHPNVRATGPEPHFFDKNYEKGLEWYRNLMPQSDSSQLTIEKTPGYFITKDVPKRIFNMSSAVKLIIVVRDPVTRAISDFAQIASKSPKVHSSFEAMMFKDNKTTVDTSRTLIKIGMYSKHLERWLDYFPLEQFHIVNGENLVTDPGTELIKIQEFLGLPIQITHNNFYFNQSRGFPCIRKKINKRPHCLDETKGRKHPYINPKSIHSLQAFFKPYNRKFSKMVGQDFGWS</sequence>
<keyword evidence="5" id="KW-1015">Disulfide bond</keyword>
<evidence type="ECO:0000256" key="5">
    <source>
        <dbReference type="PIRSR" id="PIRSR637359-3"/>
    </source>
</evidence>
<keyword evidence="1 8" id="KW-0808">Transferase</keyword>
<keyword evidence="9" id="KW-1185">Reference proteome</keyword>
<dbReference type="OrthoDB" id="411451at2759"/>
<dbReference type="InterPro" id="IPR000863">
    <property type="entry name" value="Sulfotransferase_dom"/>
</dbReference>
<dbReference type="PANTHER" id="PTHR10605:SF72">
    <property type="entry name" value="HEPARAN SULFATE 3-O SULFOTRANSFERASE-B, ISOFORM A"/>
    <property type="match status" value="1"/>
</dbReference>